<dbReference type="GeneID" id="79707348"/>
<sequence length="114" mass="12798">MHRMVFIDEGFAYDDIERMSRLSEKLKAEGFHVINAIHPEDNEMHNSRTRLMITAGLAALGNLFIDAAANPMPSFAGRYGNNPKSLNGSYRQNSNAAKQKRAAVKRRNIAKHGR</sequence>
<reference evidence="2 3" key="1">
    <citation type="submission" date="2019-12" db="EMBL/GenBank/DDBJ databases">
        <authorList>
            <person name="Ansaldi M."/>
            <person name="Clavijo F."/>
        </authorList>
    </citation>
    <scope>NUCLEOTIDE SEQUENCE [LARGE SCALE GENOMIC DNA]</scope>
</reference>
<dbReference type="EMBL" id="LR743530">
    <property type="protein sequence ID" value="CAA2409887.1"/>
    <property type="molecule type" value="Genomic_DNA"/>
</dbReference>
<keyword evidence="3" id="KW-1185">Reference proteome</keyword>
<dbReference type="KEGG" id="vg:79707348"/>
<feature type="compositionally biased region" description="Basic residues" evidence="1">
    <location>
        <begin position="98"/>
        <end position="114"/>
    </location>
</feature>
<evidence type="ECO:0000256" key="1">
    <source>
        <dbReference type="SAM" id="MobiDB-lite"/>
    </source>
</evidence>
<proteinExistence type="predicted"/>
<evidence type="ECO:0000313" key="2">
    <source>
        <dbReference type="EMBL" id="CAA2409887.1"/>
    </source>
</evidence>
<dbReference type="Proteomes" id="UP000464334">
    <property type="component" value="Chromosome"/>
</dbReference>
<dbReference type="RefSeq" id="YP_010742808.1">
    <property type="nucleotide sequence ID" value="NC_073092.1"/>
</dbReference>
<feature type="region of interest" description="Disordered" evidence="1">
    <location>
        <begin position="76"/>
        <end position="114"/>
    </location>
</feature>
<evidence type="ECO:0000313" key="3">
    <source>
        <dbReference type="Proteomes" id="UP000464334"/>
    </source>
</evidence>
<feature type="compositionally biased region" description="Polar residues" evidence="1">
    <location>
        <begin position="82"/>
        <end position="95"/>
    </location>
</feature>
<protein>
    <submittedName>
        <fullName evidence="2">Uncharacterized protein</fullName>
    </submittedName>
</protein>
<organism evidence="2 3">
    <name type="scientific">Xanthomonas phage Suba</name>
    <dbReference type="NCBI Taxonomy" id="2674975"/>
    <lineage>
        <taxon>Viruses</taxon>
        <taxon>Duplodnaviria</taxon>
        <taxon>Heunggongvirae</taxon>
        <taxon>Uroviricota</taxon>
        <taxon>Caudoviricetes</taxon>
        <taxon>Stanbaylleyvirinae</taxon>
        <taxon>Subavirus</taxon>
        <taxon>Subavirus suba</taxon>
    </lineage>
</organism>
<name>A0A679KD85_9CAUD</name>
<accession>A0A679KD85</accession>